<dbReference type="KEGG" id="stsi:A4E84_07335"/>
<dbReference type="RefSeq" id="WP_062925763.1">
    <property type="nucleotide sequence ID" value="NZ_CP015098.1"/>
</dbReference>
<dbReference type="STRING" id="1783515.A4E84_07335"/>
<dbReference type="Proteomes" id="UP000076096">
    <property type="component" value="Chromosome"/>
</dbReference>
<name>A0A143BWY0_9ACTN</name>
<dbReference type="AlphaFoldDB" id="A0A143BWY0"/>
<protein>
    <submittedName>
        <fullName evidence="2">Uncharacterized protein</fullName>
    </submittedName>
</protein>
<gene>
    <name evidence="2" type="ORF">A4E84_07335</name>
</gene>
<evidence type="ECO:0000313" key="3">
    <source>
        <dbReference type="Proteomes" id="UP000076096"/>
    </source>
</evidence>
<evidence type="ECO:0000256" key="1">
    <source>
        <dbReference type="SAM" id="MobiDB-lite"/>
    </source>
</evidence>
<accession>A0A143BWY0</accession>
<feature type="compositionally biased region" description="Low complexity" evidence="1">
    <location>
        <begin position="79"/>
        <end position="97"/>
    </location>
</feature>
<proteinExistence type="predicted"/>
<sequence length="121" mass="12813">MSAGLSQASVKSQIFESLLGFLPDWVQITVLALIVLAVVASWGVKIKRKIARRRAVRTGQPVHAAAQYGQGRGADYLGQYAPQQTQPPQQAQPAQQPSGADFLGAYAPQRQAEGPSANASA</sequence>
<feature type="region of interest" description="Disordered" evidence="1">
    <location>
        <begin position="75"/>
        <end position="121"/>
    </location>
</feature>
<organism evidence="2 3">
    <name type="scientific">Streptomyces qaidamensis</name>
    <dbReference type="NCBI Taxonomy" id="1783515"/>
    <lineage>
        <taxon>Bacteria</taxon>
        <taxon>Bacillati</taxon>
        <taxon>Actinomycetota</taxon>
        <taxon>Actinomycetes</taxon>
        <taxon>Kitasatosporales</taxon>
        <taxon>Streptomycetaceae</taxon>
        <taxon>Streptomyces</taxon>
        <taxon>Streptomyces aurantiacus group</taxon>
    </lineage>
</organism>
<keyword evidence="3" id="KW-1185">Reference proteome</keyword>
<reference evidence="3" key="1">
    <citation type="submission" date="2016-04" db="EMBL/GenBank/DDBJ databases">
        <authorList>
            <person name="Zhang B."/>
        </authorList>
    </citation>
    <scope>NUCLEOTIDE SEQUENCE [LARGE SCALE GENOMIC DNA]</scope>
    <source>
        <strain evidence="3">S10</strain>
    </source>
</reference>
<dbReference type="EMBL" id="CP015098">
    <property type="protein sequence ID" value="AMW09325.1"/>
    <property type="molecule type" value="Genomic_DNA"/>
</dbReference>
<evidence type="ECO:0000313" key="2">
    <source>
        <dbReference type="EMBL" id="AMW09325.1"/>
    </source>
</evidence>